<dbReference type="GO" id="GO:0008474">
    <property type="term" value="F:palmitoyl-(protein) hydrolase activity"/>
    <property type="evidence" value="ECO:0007669"/>
    <property type="project" value="UniProtKB-EC"/>
</dbReference>
<organism evidence="12 13">
    <name type="scientific">Ridgeia piscesae</name>
    <name type="common">Tubeworm</name>
    <dbReference type="NCBI Taxonomy" id="27915"/>
    <lineage>
        <taxon>Eukaryota</taxon>
        <taxon>Metazoa</taxon>
        <taxon>Spiralia</taxon>
        <taxon>Lophotrochozoa</taxon>
        <taxon>Annelida</taxon>
        <taxon>Polychaeta</taxon>
        <taxon>Sedentaria</taxon>
        <taxon>Canalipalpata</taxon>
        <taxon>Sabellida</taxon>
        <taxon>Siboglinidae</taxon>
        <taxon>Ridgeia</taxon>
    </lineage>
</organism>
<protein>
    <recommendedName>
        <fullName evidence="3">palmitoyl-protein hydrolase</fullName>
        <ecNumber evidence="3">3.1.2.22</ecNumber>
    </recommendedName>
    <alternativeName>
        <fullName evidence="8">Palmitoyl-protein hydrolase</fullName>
    </alternativeName>
</protein>
<evidence type="ECO:0000313" key="13">
    <source>
        <dbReference type="Proteomes" id="UP001209878"/>
    </source>
</evidence>
<dbReference type="InterPro" id="IPR003140">
    <property type="entry name" value="PLipase/COase/thioEstase"/>
</dbReference>
<comment type="catalytic activity">
    <reaction evidence="9">
        <text>S-hexadecanoyl-L-cysteinyl-[protein] + H2O = L-cysteinyl-[protein] + hexadecanoate + H(+)</text>
        <dbReference type="Rhea" id="RHEA:19233"/>
        <dbReference type="Rhea" id="RHEA-COMP:10131"/>
        <dbReference type="Rhea" id="RHEA-COMP:11032"/>
        <dbReference type="ChEBI" id="CHEBI:7896"/>
        <dbReference type="ChEBI" id="CHEBI:15377"/>
        <dbReference type="ChEBI" id="CHEBI:15378"/>
        <dbReference type="ChEBI" id="CHEBI:29950"/>
        <dbReference type="ChEBI" id="CHEBI:74151"/>
        <dbReference type="EC" id="3.1.2.22"/>
    </reaction>
</comment>
<dbReference type="AlphaFoldDB" id="A0AAD9PGM3"/>
<dbReference type="GO" id="GO:0052689">
    <property type="term" value="F:carboxylic ester hydrolase activity"/>
    <property type="evidence" value="ECO:0007669"/>
    <property type="project" value="TreeGrafter"/>
</dbReference>
<dbReference type="SUPFAM" id="SSF53474">
    <property type="entry name" value="alpha/beta-Hydrolases"/>
    <property type="match status" value="1"/>
</dbReference>
<evidence type="ECO:0000256" key="7">
    <source>
        <dbReference type="ARBA" id="ARBA00023098"/>
    </source>
</evidence>
<evidence type="ECO:0000256" key="6">
    <source>
        <dbReference type="ARBA" id="ARBA00022832"/>
    </source>
</evidence>
<evidence type="ECO:0000256" key="5">
    <source>
        <dbReference type="ARBA" id="ARBA00022801"/>
    </source>
</evidence>
<dbReference type="GO" id="GO:0006631">
    <property type="term" value="P:fatty acid metabolic process"/>
    <property type="evidence" value="ECO:0007669"/>
    <property type="project" value="UniProtKB-KW"/>
</dbReference>
<dbReference type="PANTHER" id="PTHR10655:SF68">
    <property type="entry name" value="PALMITOYL-PROTEIN HYDROLASE"/>
    <property type="match status" value="1"/>
</dbReference>
<sequence>MRMSNGFMSTTRDGRFTTNAKSARFSAKPILLVVIFCVVPAVLVYLCMGASTSQNMSQPYIVKATAKHTASIIFLHGLGDTGLGWSQTFNALRQPHVKYIFPNAQVMPVTLNAGFRMPSWFDIKGLDPESEEDEGGIRKAGENLQLFIQEEVKKGIPRSRIIVGGFSQGGATALYSLLAFPQEPVAGIVALSSWLPLHKHFPRQELRSNQATPVFQAHGEDDFTVPFAFGHMTSKLLQQFNPNCDFKSYPNMAHSSCEQEMRDVSEFMQRILPGS</sequence>
<evidence type="ECO:0000256" key="4">
    <source>
        <dbReference type="ARBA" id="ARBA00022490"/>
    </source>
</evidence>
<comment type="catalytic activity">
    <reaction evidence="10">
        <text>1-hexadecanoyl-sn-glycero-3-phosphocholine + H2O = sn-glycerol 3-phosphocholine + hexadecanoate + H(+)</text>
        <dbReference type="Rhea" id="RHEA:40435"/>
        <dbReference type="ChEBI" id="CHEBI:7896"/>
        <dbReference type="ChEBI" id="CHEBI:15377"/>
        <dbReference type="ChEBI" id="CHEBI:15378"/>
        <dbReference type="ChEBI" id="CHEBI:16870"/>
        <dbReference type="ChEBI" id="CHEBI:72998"/>
    </reaction>
    <physiologicalReaction direction="left-to-right" evidence="10">
        <dbReference type="Rhea" id="RHEA:40436"/>
    </physiologicalReaction>
</comment>
<comment type="caution">
    <text evidence="12">The sequence shown here is derived from an EMBL/GenBank/DDBJ whole genome shotgun (WGS) entry which is preliminary data.</text>
</comment>
<evidence type="ECO:0000256" key="10">
    <source>
        <dbReference type="ARBA" id="ARBA00048656"/>
    </source>
</evidence>
<dbReference type="GO" id="GO:0005737">
    <property type="term" value="C:cytoplasm"/>
    <property type="evidence" value="ECO:0007669"/>
    <property type="project" value="UniProtKB-SubCell"/>
</dbReference>
<comment type="similarity">
    <text evidence="2">Belongs to the AB hydrolase superfamily. AB hydrolase 2 family.</text>
</comment>
<evidence type="ECO:0000313" key="12">
    <source>
        <dbReference type="EMBL" id="KAK2194173.1"/>
    </source>
</evidence>
<accession>A0AAD9PGM3</accession>
<dbReference type="InterPro" id="IPR029058">
    <property type="entry name" value="AB_hydrolase_fold"/>
</dbReference>
<keyword evidence="4" id="KW-0963">Cytoplasm</keyword>
<keyword evidence="13" id="KW-1185">Reference proteome</keyword>
<dbReference type="InterPro" id="IPR050565">
    <property type="entry name" value="LYPA1-2/EST-like"/>
</dbReference>
<gene>
    <name evidence="12" type="ORF">NP493_2g19021</name>
</gene>
<keyword evidence="6" id="KW-0276">Fatty acid metabolism</keyword>
<dbReference type="EC" id="3.1.2.22" evidence="3"/>
<evidence type="ECO:0000256" key="2">
    <source>
        <dbReference type="ARBA" id="ARBA00006499"/>
    </source>
</evidence>
<keyword evidence="7" id="KW-0443">Lipid metabolism</keyword>
<dbReference type="FunFam" id="3.40.50.1820:FF:000010">
    <property type="entry name" value="Acyl-protein thioesterase 2"/>
    <property type="match status" value="1"/>
</dbReference>
<dbReference type="Pfam" id="PF02230">
    <property type="entry name" value="Abhydrolase_2"/>
    <property type="match status" value="1"/>
</dbReference>
<proteinExistence type="inferred from homology"/>
<name>A0AAD9PGM3_RIDPI</name>
<dbReference type="EMBL" id="JAODUO010000002">
    <property type="protein sequence ID" value="KAK2194173.1"/>
    <property type="molecule type" value="Genomic_DNA"/>
</dbReference>
<evidence type="ECO:0000256" key="9">
    <source>
        <dbReference type="ARBA" id="ARBA00047337"/>
    </source>
</evidence>
<evidence type="ECO:0000256" key="3">
    <source>
        <dbReference type="ARBA" id="ARBA00012423"/>
    </source>
</evidence>
<keyword evidence="5" id="KW-0378">Hydrolase</keyword>
<evidence type="ECO:0000256" key="8">
    <source>
        <dbReference type="ARBA" id="ARBA00031195"/>
    </source>
</evidence>
<dbReference type="Proteomes" id="UP001209878">
    <property type="component" value="Unassembled WGS sequence"/>
</dbReference>
<feature type="domain" description="Phospholipase/carboxylesterase/thioesterase" evidence="11">
    <location>
        <begin position="58"/>
        <end position="270"/>
    </location>
</feature>
<comment type="subcellular location">
    <subcellularLocation>
        <location evidence="1">Cytoplasm</location>
    </subcellularLocation>
</comment>
<dbReference type="PANTHER" id="PTHR10655">
    <property type="entry name" value="LYSOPHOSPHOLIPASE-RELATED"/>
    <property type="match status" value="1"/>
</dbReference>
<dbReference type="Gene3D" id="3.40.50.1820">
    <property type="entry name" value="alpha/beta hydrolase"/>
    <property type="match status" value="1"/>
</dbReference>
<evidence type="ECO:0000256" key="1">
    <source>
        <dbReference type="ARBA" id="ARBA00004496"/>
    </source>
</evidence>
<reference evidence="12" key="1">
    <citation type="journal article" date="2023" name="Mol. Biol. Evol.">
        <title>Third-Generation Sequencing Reveals the Adaptive Role of the Epigenome in Three Deep-Sea Polychaetes.</title>
        <authorList>
            <person name="Perez M."/>
            <person name="Aroh O."/>
            <person name="Sun Y."/>
            <person name="Lan Y."/>
            <person name="Juniper S.K."/>
            <person name="Young C.R."/>
            <person name="Angers B."/>
            <person name="Qian P.Y."/>
        </authorList>
    </citation>
    <scope>NUCLEOTIDE SEQUENCE</scope>
    <source>
        <strain evidence="12">R07B-5</strain>
    </source>
</reference>
<evidence type="ECO:0000259" key="11">
    <source>
        <dbReference type="Pfam" id="PF02230"/>
    </source>
</evidence>